<dbReference type="RefSeq" id="XP_051447183.1">
    <property type="nucleotide sequence ID" value="XM_051587083.1"/>
</dbReference>
<evidence type="ECO:0000313" key="1">
    <source>
        <dbReference type="EMBL" id="KAI8582179.1"/>
    </source>
</evidence>
<gene>
    <name evidence="1" type="ORF">K450DRAFT_229409</name>
</gene>
<organism evidence="1 2">
    <name type="scientific">Umbelopsis ramanniana AG</name>
    <dbReference type="NCBI Taxonomy" id="1314678"/>
    <lineage>
        <taxon>Eukaryota</taxon>
        <taxon>Fungi</taxon>
        <taxon>Fungi incertae sedis</taxon>
        <taxon>Mucoromycota</taxon>
        <taxon>Mucoromycotina</taxon>
        <taxon>Umbelopsidomycetes</taxon>
        <taxon>Umbelopsidales</taxon>
        <taxon>Umbelopsidaceae</taxon>
        <taxon>Umbelopsis</taxon>
    </lineage>
</organism>
<comment type="caution">
    <text evidence="1">The sequence shown here is derived from an EMBL/GenBank/DDBJ whole genome shotgun (WGS) entry which is preliminary data.</text>
</comment>
<name>A0AAD5HGJ8_UMBRA</name>
<accession>A0AAD5HGJ8</accession>
<protein>
    <submittedName>
        <fullName evidence="1">Uncharacterized protein</fullName>
    </submittedName>
</protein>
<reference evidence="1" key="1">
    <citation type="submission" date="2021-06" db="EMBL/GenBank/DDBJ databases">
        <authorList>
            <consortium name="DOE Joint Genome Institute"/>
            <person name="Mondo S.J."/>
            <person name="Amses K.R."/>
            <person name="Simmons D.R."/>
            <person name="Longcore J.E."/>
            <person name="Seto K."/>
            <person name="Alves G.H."/>
            <person name="Bonds A.E."/>
            <person name="Quandt C.A."/>
            <person name="Davis W.J."/>
            <person name="Chang Y."/>
            <person name="Letcher P.M."/>
            <person name="Powell M.J."/>
            <person name="Kuo A."/>
            <person name="Labutti K."/>
            <person name="Pangilinan J."/>
            <person name="Andreopoulos W."/>
            <person name="Tritt A."/>
            <person name="Riley R."/>
            <person name="Hundley H."/>
            <person name="Johnson J."/>
            <person name="Lipzen A."/>
            <person name="Barry K."/>
            <person name="Berbee M.L."/>
            <person name="Buchler N.E."/>
            <person name="Grigoriev I.V."/>
            <person name="Spatafora J.W."/>
            <person name="Stajich J.E."/>
            <person name="James T.Y."/>
        </authorList>
    </citation>
    <scope>NUCLEOTIDE SEQUENCE</scope>
    <source>
        <strain evidence="1">AG</strain>
    </source>
</reference>
<sequence>MTLLRSPAANTLAFRILTHHTTRTYIYSSISFTTNVFLPPPICLFFYSVDNVWLLWIISL</sequence>
<dbReference type="Proteomes" id="UP001206595">
    <property type="component" value="Unassembled WGS sequence"/>
</dbReference>
<dbReference type="EMBL" id="MU620902">
    <property type="protein sequence ID" value="KAI8582179.1"/>
    <property type="molecule type" value="Genomic_DNA"/>
</dbReference>
<keyword evidence="2" id="KW-1185">Reference proteome</keyword>
<proteinExistence type="predicted"/>
<dbReference type="GeneID" id="75912430"/>
<reference evidence="1" key="2">
    <citation type="journal article" date="2022" name="Proc. Natl. Acad. Sci. U.S.A.">
        <title>Diploid-dominant life cycles characterize the early evolution of Fungi.</title>
        <authorList>
            <person name="Amses K.R."/>
            <person name="Simmons D.R."/>
            <person name="Longcore J.E."/>
            <person name="Mondo S.J."/>
            <person name="Seto K."/>
            <person name="Jeronimo G.H."/>
            <person name="Bonds A.E."/>
            <person name="Quandt C.A."/>
            <person name="Davis W.J."/>
            <person name="Chang Y."/>
            <person name="Federici B.A."/>
            <person name="Kuo A."/>
            <person name="LaButti K."/>
            <person name="Pangilinan J."/>
            <person name="Andreopoulos W."/>
            <person name="Tritt A."/>
            <person name="Riley R."/>
            <person name="Hundley H."/>
            <person name="Johnson J."/>
            <person name="Lipzen A."/>
            <person name="Barry K."/>
            <person name="Lang B.F."/>
            <person name="Cuomo C.A."/>
            <person name="Buchler N.E."/>
            <person name="Grigoriev I.V."/>
            <person name="Spatafora J.W."/>
            <person name="Stajich J.E."/>
            <person name="James T.Y."/>
        </authorList>
    </citation>
    <scope>NUCLEOTIDE SEQUENCE</scope>
    <source>
        <strain evidence="1">AG</strain>
    </source>
</reference>
<dbReference type="AlphaFoldDB" id="A0AAD5HGJ8"/>
<evidence type="ECO:0000313" key="2">
    <source>
        <dbReference type="Proteomes" id="UP001206595"/>
    </source>
</evidence>